<dbReference type="CDD" id="cd06223">
    <property type="entry name" value="PRTases_typeI"/>
    <property type="match status" value="1"/>
</dbReference>
<evidence type="ECO:0000256" key="5">
    <source>
        <dbReference type="ARBA" id="ARBA00022676"/>
    </source>
</evidence>
<comment type="similarity">
    <text evidence="2">Belongs to the purine/pyrimidine phosphoribosyltransferase family.</text>
</comment>
<evidence type="ECO:0000313" key="9">
    <source>
        <dbReference type="EMBL" id="SVE31571.1"/>
    </source>
</evidence>
<comment type="subunit">
    <text evidence="3">Homodimer.</text>
</comment>
<sequence length="71" mass="7895">LSIQSKIRTIQDYPIKGIQYRDISTLIGDPEGLQLVMDGFLDKYQKNDDFDLVAGIESRGFIVGSALAYAL</sequence>
<dbReference type="GO" id="GO:0003999">
    <property type="term" value="F:adenine phosphoribosyltransferase activity"/>
    <property type="evidence" value="ECO:0007669"/>
    <property type="project" value="TreeGrafter"/>
</dbReference>
<reference evidence="9" key="1">
    <citation type="submission" date="2018-05" db="EMBL/GenBank/DDBJ databases">
        <authorList>
            <person name="Lanie J.A."/>
            <person name="Ng W.-L."/>
            <person name="Kazmierczak K.M."/>
            <person name="Andrzejewski T.M."/>
            <person name="Davidsen T.M."/>
            <person name="Wayne K.J."/>
            <person name="Tettelin H."/>
            <person name="Glass J.I."/>
            <person name="Rusch D."/>
            <person name="Podicherti R."/>
            <person name="Tsui H.-C.T."/>
            <person name="Winkler M.E."/>
        </authorList>
    </citation>
    <scope>NUCLEOTIDE SEQUENCE</scope>
</reference>
<evidence type="ECO:0000256" key="4">
    <source>
        <dbReference type="ARBA" id="ARBA00022490"/>
    </source>
</evidence>
<evidence type="ECO:0000256" key="2">
    <source>
        <dbReference type="ARBA" id="ARBA00008391"/>
    </source>
</evidence>
<protein>
    <recommendedName>
        <fullName evidence="10">Phosphoribosyltransferase domain-containing protein</fullName>
    </recommendedName>
</protein>
<dbReference type="SUPFAM" id="SSF53271">
    <property type="entry name" value="PRTase-like"/>
    <property type="match status" value="1"/>
</dbReference>
<dbReference type="InterPro" id="IPR029057">
    <property type="entry name" value="PRTase-like"/>
</dbReference>
<accession>A0A383CHE6</accession>
<dbReference type="InterPro" id="IPR000836">
    <property type="entry name" value="PRTase_dom"/>
</dbReference>
<dbReference type="PANTHER" id="PTHR11776:SF7">
    <property type="entry name" value="PHOSPHORIBOSYLTRANSFERASE DOMAIN-CONTAINING PROTEIN"/>
    <property type="match status" value="1"/>
</dbReference>
<dbReference type="InterPro" id="IPR050120">
    <property type="entry name" value="Adenine_PRTase"/>
</dbReference>
<organism evidence="9">
    <name type="scientific">marine metagenome</name>
    <dbReference type="NCBI Taxonomy" id="408172"/>
    <lineage>
        <taxon>unclassified sequences</taxon>
        <taxon>metagenomes</taxon>
        <taxon>ecological metagenomes</taxon>
    </lineage>
</organism>
<dbReference type="PANTHER" id="PTHR11776">
    <property type="entry name" value="ADENINE PHOSPHORIBOSYLTRANSFERASE"/>
    <property type="match status" value="1"/>
</dbReference>
<keyword evidence="7" id="KW-0660">Purine salvage</keyword>
<dbReference type="Gene3D" id="3.40.50.2020">
    <property type="match status" value="1"/>
</dbReference>
<feature type="non-terminal residue" evidence="9">
    <location>
        <position position="71"/>
    </location>
</feature>
<keyword evidence="6" id="KW-0808">Transferase</keyword>
<comment type="subcellular location">
    <subcellularLocation>
        <location evidence="1">Cytoplasm</location>
    </subcellularLocation>
</comment>
<proteinExistence type="inferred from homology"/>
<dbReference type="GO" id="GO:0005737">
    <property type="term" value="C:cytoplasm"/>
    <property type="evidence" value="ECO:0007669"/>
    <property type="project" value="UniProtKB-SubCell"/>
</dbReference>
<feature type="non-terminal residue" evidence="9">
    <location>
        <position position="1"/>
    </location>
</feature>
<comment type="pathway">
    <text evidence="8">Purine metabolism.</text>
</comment>
<keyword evidence="5" id="KW-0328">Glycosyltransferase</keyword>
<keyword evidence="4" id="KW-0963">Cytoplasm</keyword>
<evidence type="ECO:0008006" key="10">
    <source>
        <dbReference type="Google" id="ProtNLM"/>
    </source>
</evidence>
<gene>
    <name evidence="9" type="ORF">METZ01_LOCUS484425</name>
</gene>
<evidence type="ECO:0000256" key="6">
    <source>
        <dbReference type="ARBA" id="ARBA00022679"/>
    </source>
</evidence>
<dbReference type="AlphaFoldDB" id="A0A383CHE6"/>
<evidence type="ECO:0000256" key="7">
    <source>
        <dbReference type="ARBA" id="ARBA00022726"/>
    </source>
</evidence>
<evidence type="ECO:0000256" key="3">
    <source>
        <dbReference type="ARBA" id="ARBA00011738"/>
    </source>
</evidence>
<dbReference type="GO" id="GO:0006166">
    <property type="term" value="P:purine ribonucleoside salvage"/>
    <property type="evidence" value="ECO:0007669"/>
    <property type="project" value="UniProtKB-KW"/>
</dbReference>
<evidence type="ECO:0000256" key="8">
    <source>
        <dbReference type="ARBA" id="ARBA00025704"/>
    </source>
</evidence>
<dbReference type="EMBL" id="UINC01208830">
    <property type="protein sequence ID" value="SVE31571.1"/>
    <property type="molecule type" value="Genomic_DNA"/>
</dbReference>
<name>A0A383CHE6_9ZZZZ</name>
<evidence type="ECO:0000256" key="1">
    <source>
        <dbReference type="ARBA" id="ARBA00004496"/>
    </source>
</evidence>